<evidence type="ECO:0000259" key="3">
    <source>
        <dbReference type="Pfam" id="PF07967"/>
    </source>
</evidence>
<feature type="non-terminal residue" evidence="4">
    <location>
        <position position="1"/>
    </location>
</feature>
<dbReference type="OrthoDB" id="3987180at2759"/>
<dbReference type="GO" id="GO:0005634">
    <property type="term" value="C:nucleus"/>
    <property type="evidence" value="ECO:0007669"/>
    <property type="project" value="UniProtKB-SubCell"/>
</dbReference>
<dbReference type="AlphaFoldDB" id="A0A1E4RG20"/>
<organism evidence="4 5">
    <name type="scientific">Hyphopichia burtonii NRRL Y-1933</name>
    <dbReference type="NCBI Taxonomy" id="984485"/>
    <lineage>
        <taxon>Eukaryota</taxon>
        <taxon>Fungi</taxon>
        <taxon>Dikarya</taxon>
        <taxon>Ascomycota</taxon>
        <taxon>Saccharomycotina</taxon>
        <taxon>Pichiomycetes</taxon>
        <taxon>Debaryomycetaceae</taxon>
        <taxon>Hyphopichia</taxon>
    </lineage>
</organism>
<evidence type="ECO:0000313" key="5">
    <source>
        <dbReference type="Proteomes" id="UP000095085"/>
    </source>
</evidence>
<comment type="subcellular location">
    <subcellularLocation>
        <location evidence="1">Nucleus</location>
    </subcellularLocation>
</comment>
<feature type="domain" description="C3HC-type" evidence="3">
    <location>
        <begin position="43"/>
        <end position="203"/>
    </location>
</feature>
<evidence type="ECO:0000313" key="4">
    <source>
        <dbReference type="EMBL" id="ODV66210.1"/>
    </source>
</evidence>
<dbReference type="GO" id="GO:0008270">
    <property type="term" value="F:zinc ion binding"/>
    <property type="evidence" value="ECO:0007669"/>
    <property type="project" value="InterPro"/>
</dbReference>
<dbReference type="GeneID" id="30998307"/>
<dbReference type="PANTHER" id="PTHR15835">
    <property type="entry name" value="NUCLEAR-INTERACTING PARTNER OF ALK"/>
    <property type="match status" value="1"/>
</dbReference>
<dbReference type="STRING" id="984485.A0A1E4RG20"/>
<keyword evidence="2" id="KW-0539">Nucleus</keyword>
<reference evidence="5" key="1">
    <citation type="submission" date="2016-05" db="EMBL/GenBank/DDBJ databases">
        <title>Comparative genomics of biotechnologically important yeasts.</title>
        <authorList>
            <consortium name="DOE Joint Genome Institute"/>
            <person name="Riley R."/>
            <person name="Haridas S."/>
            <person name="Wolfe K.H."/>
            <person name="Lopes M.R."/>
            <person name="Hittinger C.T."/>
            <person name="Goker M."/>
            <person name="Salamov A."/>
            <person name="Wisecaver J."/>
            <person name="Long T.M."/>
            <person name="Aerts A.L."/>
            <person name="Barry K."/>
            <person name="Choi C."/>
            <person name="Clum A."/>
            <person name="Coughlan A.Y."/>
            <person name="Deshpande S."/>
            <person name="Douglass A.P."/>
            <person name="Hanson S.J."/>
            <person name="Klenk H.-P."/>
            <person name="Labutti K."/>
            <person name="Lapidus A."/>
            <person name="Lindquist E."/>
            <person name="Lipzen A."/>
            <person name="Meier-Kolthoff J.P."/>
            <person name="Ohm R.A."/>
            <person name="Otillar R.P."/>
            <person name="Pangilinan J."/>
            <person name="Peng Y."/>
            <person name="Rokas A."/>
            <person name="Rosa C.A."/>
            <person name="Scheuner C."/>
            <person name="Sibirny A.A."/>
            <person name="Slot J.C."/>
            <person name="Stielow J.B."/>
            <person name="Sun H."/>
            <person name="Kurtzman C.P."/>
            <person name="Blackwell M."/>
            <person name="Grigoriev I.V."/>
            <person name="Jeffries T.W."/>
        </authorList>
    </citation>
    <scope>NUCLEOTIDE SEQUENCE [LARGE SCALE GENOMIC DNA]</scope>
    <source>
        <strain evidence="5">NRRL Y-1933</strain>
    </source>
</reference>
<dbReference type="PANTHER" id="PTHR15835:SF6">
    <property type="entry name" value="ZINC FINGER C3HC-TYPE PROTEIN 1"/>
    <property type="match status" value="1"/>
</dbReference>
<keyword evidence="5" id="KW-1185">Reference proteome</keyword>
<gene>
    <name evidence="4" type="ORF">HYPBUDRAFT_85535</name>
</gene>
<dbReference type="RefSeq" id="XP_020075277.1">
    <property type="nucleotide sequence ID" value="XM_020223758.1"/>
</dbReference>
<dbReference type="Proteomes" id="UP000095085">
    <property type="component" value="Unassembled WGS sequence"/>
</dbReference>
<name>A0A1E4RG20_9ASCO</name>
<dbReference type="InterPro" id="IPR012935">
    <property type="entry name" value="NuBaID_N"/>
</dbReference>
<sequence length="433" mass="50642">YSKHPDIQFFRQIKNKHHFAYHRAKRQTQSLDKIKLRMTVFDPYNRDYLLERLSTFTALNWNIPYTSLTEVVDHKSPNDLNELKCAQNGWKCISISINNNTKNHLICTSCNQQIMLKFNNLGQILGSPFEFDLEDYNELNNALKYQYLDQIVKSGHDSNCAWINFETPIEGVYYLRPHLKSTDEILINDYCKNLMNLIDNNQVLLDNALFLSKLSDNNNNDVNSPLFDKFTKITNLWILNRYFGDVKENFSEILNLTPKWLYLLAMFGWDLNIQSFDKKLVLLLICSKCNQRVFLDSTNHSPIDKHDFYGVSPSTNIYLSSSKILTPCKFPPEIPLTDSDESIENDDFDLIKDHKSWCCNIQSYGTESFRDYFINMIVSSERNIGNNGEFDYDADMSIEIDETSAISNRKRSFDVNEGLDRLNKLRKLYLIDE</sequence>
<proteinExistence type="predicted"/>
<dbReference type="Pfam" id="PF07967">
    <property type="entry name" value="zf-C3HC"/>
    <property type="match status" value="1"/>
</dbReference>
<dbReference type="EMBL" id="KV454543">
    <property type="protein sequence ID" value="ODV66210.1"/>
    <property type="molecule type" value="Genomic_DNA"/>
</dbReference>
<feature type="non-terminal residue" evidence="4">
    <location>
        <position position="433"/>
    </location>
</feature>
<evidence type="ECO:0000256" key="1">
    <source>
        <dbReference type="ARBA" id="ARBA00004123"/>
    </source>
</evidence>
<evidence type="ECO:0000256" key="2">
    <source>
        <dbReference type="ARBA" id="ARBA00023242"/>
    </source>
</evidence>
<accession>A0A1E4RG20</accession>
<protein>
    <submittedName>
        <fullName evidence="4">Zf-C3HC-domain-containing protein</fullName>
    </submittedName>
</protein>